<sequence>MSFVPEIGPLTGTWTYRSLQNDPDLNTAFNDLEFGRGNIDIEPAPQGVFKGRIYGPGWELQLNGSISYGNPSTVRFQGRGVVGGEEWIYDYIGYLSPPWPNGIDQRPALAGSIVRTIPHASGSGGVSPAGVACTWYAVLDNTPD</sequence>
<dbReference type="EMBL" id="BMYO01000003">
    <property type="protein sequence ID" value="GHD60814.1"/>
    <property type="molecule type" value="Genomic_DNA"/>
</dbReference>
<dbReference type="Proteomes" id="UP000604737">
    <property type="component" value="Unassembled WGS sequence"/>
</dbReference>
<organism evidence="1 2">
    <name type="scientific">Jeongeupia chitinilytica</name>
    <dbReference type="NCBI Taxonomy" id="1041641"/>
    <lineage>
        <taxon>Bacteria</taxon>
        <taxon>Pseudomonadati</taxon>
        <taxon>Pseudomonadota</taxon>
        <taxon>Betaproteobacteria</taxon>
        <taxon>Neisseriales</taxon>
        <taxon>Chitinibacteraceae</taxon>
        <taxon>Jeongeupia</taxon>
    </lineage>
</organism>
<proteinExistence type="predicted"/>
<reference evidence="2" key="1">
    <citation type="journal article" date="2019" name="Int. J. Syst. Evol. Microbiol.">
        <title>The Global Catalogue of Microorganisms (GCM) 10K type strain sequencing project: providing services to taxonomists for standard genome sequencing and annotation.</title>
        <authorList>
            <consortium name="The Broad Institute Genomics Platform"/>
            <consortium name="The Broad Institute Genome Sequencing Center for Infectious Disease"/>
            <person name="Wu L."/>
            <person name="Ma J."/>
        </authorList>
    </citation>
    <scope>NUCLEOTIDE SEQUENCE [LARGE SCALE GENOMIC DNA]</scope>
    <source>
        <strain evidence="2">KCTC 23701</strain>
    </source>
</reference>
<dbReference type="RefSeq" id="WP_189459504.1">
    <property type="nucleotide sequence ID" value="NZ_BMYO01000003.1"/>
</dbReference>
<evidence type="ECO:0000313" key="2">
    <source>
        <dbReference type="Proteomes" id="UP000604737"/>
    </source>
</evidence>
<keyword evidence="2" id="KW-1185">Reference proteome</keyword>
<evidence type="ECO:0008006" key="3">
    <source>
        <dbReference type="Google" id="ProtNLM"/>
    </source>
</evidence>
<comment type="caution">
    <text evidence="1">The sequence shown here is derived from an EMBL/GenBank/DDBJ whole genome shotgun (WGS) entry which is preliminary data.</text>
</comment>
<evidence type="ECO:0000313" key="1">
    <source>
        <dbReference type="EMBL" id="GHD60814.1"/>
    </source>
</evidence>
<name>A0ABQ3H015_9NEIS</name>
<protein>
    <recommendedName>
        <fullName evidence="3">Lipocalin-like domain-containing protein</fullName>
    </recommendedName>
</protein>
<accession>A0ABQ3H015</accession>
<gene>
    <name evidence="1" type="ORF">GCM10007350_14430</name>
</gene>